<dbReference type="AlphaFoldDB" id="A0A1I2LJ76"/>
<dbReference type="Proteomes" id="UP000198897">
    <property type="component" value="Unassembled WGS sequence"/>
</dbReference>
<evidence type="ECO:0000313" key="1">
    <source>
        <dbReference type="EMBL" id="SFF78510.1"/>
    </source>
</evidence>
<dbReference type="PANTHER" id="PTHR36849:SF1">
    <property type="entry name" value="CYTOPLASMIC PROTEIN"/>
    <property type="match status" value="1"/>
</dbReference>
<proteinExistence type="predicted"/>
<accession>A0A1I2LJ76</accession>
<dbReference type="OrthoDB" id="9790745at2"/>
<protein>
    <submittedName>
        <fullName evidence="1">Uncharacterized conserved protein YeaO, DUF488 family</fullName>
    </submittedName>
</protein>
<name>A0A1I2LJ76_9BACI</name>
<organism evidence="1 2">
    <name type="scientific">Halobacillus alkaliphilus</name>
    <dbReference type="NCBI Taxonomy" id="396056"/>
    <lineage>
        <taxon>Bacteria</taxon>
        <taxon>Bacillati</taxon>
        <taxon>Bacillota</taxon>
        <taxon>Bacilli</taxon>
        <taxon>Bacillales</taxon>
        <taxon>Bacillaceae</taxon>
        <taxon>Halobacillus</taxon>
    </lineage>
</organism>
<dbReference type="EMBL" id="FOOG01000009">
    <property type="protein sequence ID" value="SFF78510.1"/>
    <property type="molecule type" value="Genomic_DNA"/>
</dbReference>
<evidence type="ECO:0000313" key="2">
    <source>
        <dbReference type="Proteomes" id="UP000198897"/>
    </source>
</evidence>
<dbReference type="RefSeq" id="WP_089751386.1">
    <property type="nucleotide sequence ID" value="NZ_FOOG01000009.1"/>
</dbReference>
<dbReference type="PANTHER" id="PTHR36849">
    <property type="entry name" value="CYTOPLASMIC PROTEIN-RELATED"/>
    <property type="match status" value="1"/>
</dbReference>
<gene>
    <name evidence="1" type="ORF">SAMN05216353_10917</name>
</gene>
<dbReference type="Pfam" id="PF22752">
    <property type="entry name" value="DUF488-N3i"/>
    <property type="match status" value="1"/>
</dbReference>
<dbReference type="InterPro" id="IPR052552">
    <property type="entry name" value="YeaO-like"/>
</dbReference>
<sequence>MSILLRRIYDENKALGGHRVLTDRIWPRGISKEDADVDEWLKNIAPSPELRKWFNHDPAKFDAFKEAYRKEIENNSEAQSKIKELKEIAKDKRLILLFGAKDLQNNHAVVLKEIIENE</sequence>
<keyword evidence="2" id="KW-1185">Reference proteome</keyword>
<reference evidence="2" key="1">
    <citation type="submission" date="2016-10" db="EMBL/GenBank/DDBJ databases">
        <authorList>
            <person name="Varghese N."/>
            <person name="Submissions S."/>
        </authorList>
    </citation>
    <scope>NUCLEOTIDE SEQUENCE [LARGE SCALE GENOMIC DNA]</scope>
    <source>
        <strain evidence="2">FP5</strain>
    </source>
</reference>